<evidence type="ECO:0000256" key="14">
    <source>
        <dbReference type="ARBA" id="ARBA00030753"/>
    </source>
</evidence>
<comment type="function">
    <text evidence="1">Accessory subunit of the mitochondrial membrane respiratory chain NADH dehydrogenase (Complex I), that is believed not to be involved in catalysis. Complex I functions in the transfer of electrons from NADH to the respiratory chain. The immediate electron acceptor for the enzyme is believed to be ubiquinone.</text>
</comment>
<evidence type="ECO:0000256" key="16">
    <source>
        <dbReference type="ARBA" id="ARBA00046528"/>
    </source>
</evidence>
<evidence type="ECO:0000256" key="7">
    <source>
        <dbReference type="ARBA" id="ARBA00022692"/>
    </source>
</evidence>
<dbReference type="PANTHER" id="PTHR13327">
    <property type="entry name" value="NADH-UBIQUINONE OXIDOREDUCTASE ESSS SUBUNIT, MITOCHONDRIAL PRECURSOR"/>
    <property type="match status" value="1"/>
</dbReference>
<dbReference type="GO" id="GO:0005743">
    <property type="term" value="C:mitochondrial inner membrane"/>
    <property type="evidence" value="ECO:0007669"/>
    <property type="project" value="UniProtKB-SubCell"/>
</dbReference>
<evidence type="ECO:0000256" key="13">
    <source>
        <dbReference type="ARBA" id="ARBA00023136"/>
    </source>
</evidence>
<comment type="similarity">
    <text evidence="3">Belongs to the complex I NDUFB11 subunit family.</text>
</comment>
<dbReference type="PANTHER" id="PTHR13327:SF0">
    <property type="entry name" value="NADH DEHYDROGENASE [UBIQUINONE] 1 BETA SUBCOMPLEX SUBUNIT 11, MITOCHONDRIAL"/>
    <property type="match status" value="1"/>
</dbReference>
<dbReference type="AlphaFoldDB" id="A0A1B6CJL6"/>
<evidence type="ECO:0000256" key="12">
    <source>
        <dbReference type="ARBA" id="ARBA00023128"/>
    </source>
</evidence>
<evidence type="ECO:0000256" key="3">
    <source>
        <dbReference type="ARBA" id="ARBA00008915"/>
    </source>
</evidence>
<organism evidence="18">
    <name type="scientific">Clastoptera arizonana</name>
    <name type="common">Arizona spittle bug</name>
    <dbReference type="NCBI Taxonomy" id="38151"/>
    <lineage>
        <taxon>Eukaryota</taxon>
        <taxon>Metazoa</taxon>
        <taxon>Ecdysozoa</taxon>
        <taxon>Arthropoda</taxon>
        <taxon>Hexapoda</taxon>
        <taxon>Insecta</taxon>
        <taxon>Pterygota</taxon>
        <taxon>Neoptera</taxon>
        <taxon>Paraneoptera</taxon>
        <taxon>Hemiptera</taxon>
        <taxon>Auchenorrhyncha</taxon>
        <taxon>Cercopoidea</taxon>
        <taxon>Clastopteridae</taxon>
        <taxon>Clastoptera</taxon>
    </lineage>
</organism>
<keyword evidence="13 17" id="KW-0472">Membrane</keyword>
<keyword evidence="8" id="KW-0999">Mitochondrion inner membrane</keyword>
<evidence type="ECO:0000256" key="8">
    <source>
        <dbReference type="ARBA" id="ARBA00022792"/>
    </source>
</evidence>
<evidence type="ECO:0000256" key="17">
    <source>
        <dbReference type="SAM" id="Phobius"/>
    </source>
</evidence>
<dbReference type="Pfam" id="PF10183">
    <property type="entry name" value="ESSS"/>
    <property type="match status" value="1"/>
</dbReference>
<evidence type="ECO:0000256" key="2">
    <source>
        <dbReference type="ARBA" id="ARBA00004434"/>
    </source>
</evidence>
<gene>
    <name evidence="18" type="ORF">g.39346</name>
</gene>
<keyword evidence="7 17" id="KW-0812">Transmembrane</keyword>
<keyword evidence="11 17" id="KW-1133">Transmembrane helix</keyword>
<keyword evidence="6" id="KW-0679">Respiratory chain</keyword>
<feature type="non-terminal residue" evidence="18">
    <location>
        <position position="1"/>
    </location>
</feature>
<evidence type="ECO:0000256" key="11">
    <source>
        <dbReference type="ARBA" id="ARBA00022989"/>
    </source>
</evidence>
<keyword evidence="9" id="KW-0809">Transit peptide</keyword>
<keyword evidence="12" id="KW-0496">Mitochondrion</keyword>
<evidence type="ECO:0000313" key="18">
    <source>
        <dbReference type="EMBL" id="JAS13676.1"/>
    </source>
</evidence>
<comment type="subunit">
    <text evidence="16">Complex I is composed of 45 different subunits. Interacts with BCAP31.</text>
</comment>
<dbReference type="EMBL" id="GEDC01023622">
    <property type="protein sequence ID" value="JAS13676.1"/>
    <property type="molecule type" value="Transcribed_RNA"/>
</dbReference>
<evidence type="ECO:0000256" key="1">
    <source>
        <dbReference type="ARBA" id="ARBA00003195"/>
    </source>
</evidence>
<evidence type="ECO:0000256" key="4">
    <source>
        <dbReference type="ARBA" id="ARBA00018632"/>
    </source>
</evidence>
<evidence type="ECO:0000256" key="5">
    <source>
        <dbReference type="ARBA" id="ARBA00022448"/>
    </source>
</evidence>
<feature type="transmembrane region" description="Helical" evidence="17">
    <location>
        <begin position="91"/>
        <end position="109"/>
    </location>
</feature>
<proteinExistence type="inferred from homology"/>
<reference evidence="18" key="1">
    <citation type="submission" date="2015-12" db="EMBL/GenBank/DDBJ databases">
        <title>De novo transcriptome assembly of four potential Pierce s Disease insect vectors from Arizona vineyards.</title>
        <authorList>
            <person name="Tassone E.E."/>
        </authorList>
    </citation>
    <scope>NUCLEOTIDE SEQUENCE</scope>
</reference>
<name>A0A1B6CJL6_9HEMI</name>
<sequence>CDIEVSKKVKMASIGRIHNVSKLIKCNYLPKNTCLRLISTSKKNRESTSVVNPPAETSYEESTQPKTKKYFYNYGFGGKTEEEEHNNMHSVFFFAVTIGLTLGAFSLAYQPDLLLNDWAHREGYLELRRREKLGLPLIDPNYVDPAQVQLPSDEELGDTEIII</sequence>
<keyword evidence="10" id="KW-0249">Electron transport</keyword>
<evidence type="ECO:0000256" key="6">
    <source>
        <dbReference type="ARBA" id="ARBA00022660"/>
    </source>
</evidence>
<accession>A0A1B6CJL6</accession>
<evidence type="ECO:0000256" key="10">
    <source>
        <dbReference type="ARBA" id="ARBA00022982"/>
    </source>
</evidence>
<evidence type="ECO:0000256" key="15">
    <source>
        <dbReference type="ARBA" id="ARBA00031387"/>
    </source>
</evidence>
<keyword evidence="5" id="KW-0813">Transport</keyword>
<evidence type="ECO:0000256" key="9">
    <source>
        <dbReference type="ARBA" id="ARBA00022946"/>
    </source>
</evidence>
<comment type="subcellular location">
    <subcellularLocation>
        <location evidence="2">Mitochondrion inner membrane</location>
        <topology evidence="2">Single-pass membrane protein</topology>
    </subcellularLocation>
</comment>
<protein>
    <recommendedName>
        <fullName evidence="4">NADH dehydrogenase [ubiquinone] 1 beta subcomplex subunit 11, mitochondrial</fullName>
    </recommendedName>
    <alternativeName>
        <fullName evidence="15">Complex I-ESSS</fullName>
    </alternativeName>
    <alternativeName>
        <fullName evidence="14">NADH-ubiquinone oxidoreductase ESSS subunit</fullName>
    </alternativeName>
</protein>
<dbReference type="InterPro" id="IPR019329">
    <property type="entry name" value="NADH_UbQ_OxRdtase_ESSS_su"/>
</dbReference>